<evidence type="ECO:0000256" key="9">
    <source>
        <dbReference type="ARBA" id="ARBA00022840"/>
    </source>
</evidence>
<evidence type="ECO:0000256" key="4">
    <source>
        <dbReference type="ARBA" id="ARBA00012129"/>
    </source>
</evidence>
<comment type="cofactor">
    <cofactor evidence="2">
        <name>Mg(2+)</name>
        <dbReference type="ChEBI" id="CHEBI:18420"/>
    </cofactor>
</comment>
<dbReference type="Gene3D" id="3.40.1190.20">
    <property type="match status" value="2"/>
</dbReference>
<evidence type="ECO:0000256" key="6">
    <source>
        <dbReference type="ARBA" id="ARBA00022723"/>
    </source>
</evidence>
<dbReference type="EMBL" id="JABWDU010000003">
    <property type="protein sequence ID" value="NVD39778.1"/>
    <property type="molecule type" value="Genomic_DNA"/>
</dbReference>
<proteinExistence type="predicted"/>
<evidence type="ECO:0000256" key="1">
    <source>
        <dbReference type="ARBA" id="ARBA00001771"/>
    </source>
</evidence>
<sequence>MTDLSRLIENAAASLTHVRQRRPRVHCLMNTVVQKFVADGLAALGANPSMTSSPDEVAAFARRADALVVNLGTLDDGRRTAIRLATAVARDAGKPWIVDPVHCDYSPSRLAFARELIASGASVVRGNASEMDIIGEVTEALKIKTGPVDELTLERHRIRIENGHPLMAQVTGTGCLSGALIAAFMAVEPDRMKAATGALLASGVAAEFAANSSNGPGTFEAAFRDALAALRPEDIIANARISHAEG</sequence>
<dbReference type="PRINTS" id="PR01099">
    <property type="entry name" value="HYETHTZKNASE"/>
</dbReference>
<dbReference type="GO" id="GO:0004417">
    <property type="term" value="F:hydroxyethylthiazole kinase activity"/>
    <property type="evidence" value="ECO:0007669"/>
    <property type="project" value="UniProtKB-EC"/>
</dbReference>
<dbReference type="GO" id="GO:0000287">
    <property type="term" value="F:magnesium ion binding"/>
    <property type="evidence" value="ECO:0007669"/>
    <property type="project" value="InterPro"/>
</dbReference>
<dbReference type="GO" id="GO:0009229">
    <property type="term" value="P:thiamine diphosphate biosynthetic process"/>
    <property type="evidence" value="ECO:0007669"/>
    <property type="project" value="UniProtKB-UniPathway"/>
</dbReference>
<dbReference type="GO" id="GO:0005524">
    <property type="term" value="F:ATP binding"/>
    <property type="evidence" value="ECO:0007669"/>
    <property type="project" value="UniProtKB-KW"/>
</dbReference>
<evidence type="ECO:0000256" key="5">
    <source>
        <dbReference type="ARBA" id="ARBA00022679"/>
    </source>
</evidence>
<dbReference type="PIRSF" id="PIRSF000513">
    <property type="entry name" value="Thz_kinase"/>
    <property type="match status" value="1"/>
</dbReference>
<evidence type="ECO:0000256" key="2">
    <source>
        <dbReference type="ARBA" id="ARBA00001946"/>
    </source>
</evidence>
<dbReference type="InterPro" id="IPR000417">
    <property type="entry name" value="Hyethyz_kinase"/>
</dbReference>
<dbReference type="RefSeq" id="WP_176353344.1">
    <property type="nucleotide sequence ID" value="NZ_JABWDU010000003.1"/>
</dbReference>
<evidence type="ECO:0000256" key="8">
    <source>
        <dbReference type="ARBA" id="ARBA00022777"/>
    </source>
</evidence>
<name>A0A7Y6Q653_9HYPH</name>
<dbReference type="GO" id="GO:0009228">
    <property type="term" value="P:thiamine biosynthetic process"/>
    <property type="evidence" value="ECO:0007669"/>
    <property type="project" value="UniProtKB-KW"/>
</dbReference>
<dbReference type="EC" id="2.7.1.50" evidence="4"/>
<evidence type="ECO:0000256" key="10">
    <source>
        <dbReference type="ARBA" id="ARBA00022842"/>
    </source>
</evidence>
<dbReference type="Pfam" id="PF02110">
    <property type="entry name" value="HK"/>
    <property type="match status" value="2"/>
</dbReference>
<keyword evidence="13" id="KW-1185">Reference proteome</keyword>
<keyword evidence="9" id="KW-0067">ATP-binding</keyword>
<dbReference type="UniPathway" id="UPA00060">
    <property type="reaction ID" value="UER00139"/>
</dbReference>
<evidence type="ECO:0000313" key="12">
    <source>
        <dbReference type="EMBL" id="NVD39778.1"/>
    </source>
</evidence>
<keyword evidence="8 12" id="KW-0418">Kinase</keyword>
<evidence type="ECO:0000256" key="11">
    <source>
        <dbReference type="ARBA" id="ARBA00022977"/>
    </source>
</evidence>
<dbReference type="CDD" id="cd01170">
    <property type="entry name" value="THZ_kinase"/>
    <property type="match status" value="1"/>
</dbReference>
<evidence type="ECO:0000256" key="7">
    <source>
        <dbReference type="ARBA" id="ARBA00022741"/>
    </source>
</evidence>
<dbReference type="AlphaFoldDB" id="A0A7Y6Q653"/>
<comment type="catalytic activity">
    <reaction evidence="1">
        <text>5-(2-hydroxyethyl)-4-methylthiazole + ATP = 4-methyl-5-(2-phosphooxyethyl)-thiazole + ADP + H(+)</text>
        <dbReference type="Rhea" id="RHEA:24212"/>
        <dbReference type="ChEBI" id="CHEBI:15378"/>
        <dbReference type="ChEBI" id="CHEBI:17957"/>
        <dbReference type="ChEBI" id="CHEBI:30616"/>
        <dbReference type="ChEBI" id="CHEBI:58296"/>
        <dbReference type="ChEBI" id="CHEBI:456216"/>
        <dbReference type="EC" id="2.7.1.50"/>
    </reaction>
</comment>
<accession>A0A7Y6Q653</accession>
<protein>
    <recommendedName>
        <fullName evidence="4">hydroxyethylthiazole kinase</fullName>
        <ecNumber evidence="4">2.7.1.50</ecNumber>
    </recommendedName>
</protein>
<dbReference type="SUPFAM" id="SSF53613">
    <property type="entry name" value="Ribokinase-like"/>
    <property type="match status" value="1"/>
</dbReference>
<evidence type="ECO:0000313" key="13">
    <source>
        <dbReference type="Proteomes" id="UP000520198"/>
    </source>
</evidence>
<gene>
    <name evidence="12" type="ORF">HT585_12990</name>
</gene>
<evidence type="ECO:0000256" key="3">
    <source>
        <dbReference type="ARBA" id="ARBA00004868"/>
    </source>
</evidence>
<keyword evidence="10" id="KW-0460">Magnesium</keyword>
<keyword evidence="5" id="KW-0808">Transferase</keyword>
<keyword evidence="7" id="KW-0547">Nucleotide-binding</keyword>
<reference evidence="12 13" key="1">
    <citation type="submission" date="2020-06" db="EMBL/GenBank/DDBJ databases">
        <authorList>
            <person name="Grouzdev D.S."/>
        </authorList>
    </citation>
    <scope>NUCLEOTIDE SEQUENCE [LARGE SCALE GENOMIC DNA]</scope>
    <source>
        <strain evidence="12 13">HO-A22</strain>
    </source>
</reference>
<comment type="caution">
    <text evidence="12">The sequence shown here is derived from an EMBL/GenBank/DDBJ whole genome shotgun (WGS) entry which is preliminary data.</text>
</comment>
<keyword evidence="11" id="KW-0784">Thiamine biosynthesis</keyword>
<keyword evidence="6" id="KW-0479">Metal-binding</keyword>
<comment type="pathway">
    <text evidence="3">Cofactor biosynthesis; thiamine diphosphate biosynthesis; 4-methyl-5-(2-phosphoethyl)-thiazole from 5-(2-hydroxyethyl)-4-methylthiazole: step 1/1.</text>
</comment>
<dbReference type="Proteomes" id="UP000520198">
    <property type="component" value="Unassembled WGS sequence"/>
</dbReference>
<organism evidence="12 13">
    <name type="scientific">Ensifer oleiphilus</name>
    <dbReference type="NCBI Taxonomy" id="2742698"/>
    <lineage>
        <taxon>Bacteria</taxon>
        <taxon>Pseudomonadati</taxon>
        <taxon>Pseudomonadota</taxon>
        <taxon>Alphaproteobacteria</taxon>
        <taxon>Hyphomicrobiales</taxon>
        <taxon>Rhizobiaceae</taxon>
        <taxon>Sinorhizobium/Ensifer group</taxon>
        <taxon>Ensifer</taxon>
    </lineage>
</organism>
<dbReference type="InterPro" id="IPR029056">
    <property type="entry name" value="Ribokinase-like"/>
</dbReference>